<dbReference type="InterPro" id="IPR006094">
    <property type="entry name" value="Oxid_FAD_bind_N"/>
</dbReference>
<feature type="signal peptide" evidence="3">
    <location>
        <begin position="1"/>
        <end position="18"/>
    </location>
</feature>
<dbReference type="SUPFAM" id="SSF56176">
    <property type="entry name" value="FAD-binding/transporter-associated domain-like"/>
    <property type="match status" value="1"/>
</dbReference>
<comment type="similarity">
    <text evidence="1">Belongs to the oxygen-dependent FAD-linked oxidoreductase family.</text>
</comment>
<evidence type="ECO:0000256" key="3">
    <source>
        <dbReference type="SAM" id="SignalP"/>
    </source>
</evidence>
<dbReference type="InterPro" id="IPR012951">
    <property type="entry name" value="BBE"/>
</dbReference>
<dbReference type="Gene3D" id="3.30.465.10">
    <property type="match status" value="2"/>
</dbReference>
<dbReference type="GO" id="GO:0016491">
    <property type="term" value="F:oxidoreductase activity"/>
    <property type="evidence" value="ECO:0007669"/>
    <property type="project" value="UniProtKB-KW"/>
</dbReference>
<sequence>MGALTGFLLFLGLHFASATPLALTERQSNAPLVTWNGRQYQCKCYKTDACWPATSVWSALNTTVGGNLKKVVPVGATCYSSFEGRNTYNQQQCSTANSNWAKEDWQADQEVTNMWTFWTNNTCNPNINARNQVCTIGHLPEYVIMAKTKEHIKAGVDFARTNNIRLIIRNTGHDFMGRSTGFGALAINTHSFKSVNFVQNYAGPGTYKGTAVTVGAGIQVRELYRLANQQSPKVVVVGGECPTVGLAGGYIQGGGHGPMATYYGMAADNALNFEVVTAAGDIINANEVDNPDLFWGLKGGGPSTFGAIISVTVKTFPEVPTAGATLSINTQDQNKFWQGVTAFHNLANHYVENGMFVYYELSGMSLTVQPFVGPNMNKAKIDEVLKPLFDKLRSLNVPFQSSSRDFPTFFDLYTAMFQDEGAGFSGLVGGRMFTRQDIAQNGDRIVNNGYKTVVGGGGAGGFSVIIGHIVGPGTGLPTVDNAIHPAWRNASSFSITMVNVEGNAPLSQKAQAQDRLTNVIDKALRDASPNGAAYVNEGNLEEPNWQQAFWGSNYPRLLELRKKWDPAGVFYARTTPGTEDWETIESGSRLCKRI</sequence>
<keyword evidence="2" id="KW-0560">Oxidoreductase</keyword>
<dbReference type="Pfam" id="PF01565">
    <property type="entry name" value="FAD_binding_4"/>
    <property type="match status" value="1"/>
</dbReference>
<organism evidence="5 6">
    <name type="scientific">Patellaria atrata CBS 101060</name>
    <dbReference type="NCBI Taxonomy" id="1346257"/>
    <lineage>
        <taxon>Eukaryota</taxon>
        <taxon>Fungi</taxon>
        <taxon>Dikarya</taxon>
        <taxon>Ascomycota</taxon>
        <taxon>Pezizomycotina</taxon>
        <taxon>Dothideomycetes</taxon>
        <taxon>Dothideomycetes incertae sedis</taxon>
        <taxon>Patellariales</taxon>
        <taxon>Patellariaceae</taxon>
        <taxon>Patellaria</taxon>
    </lineage>
</organism>
<keyword evidence="3" id="KW-0732">Signal</keyword>
<evidence type="ECO:0000259" key="4">
    <source>
        <dbReference type="PROSITE" id="PS51387"/>
    </source>
</evidence>
<dbReference type="EMBL" id="MU006095">
    <property type="protein sequence ID" value="KAF2839137.1"/>
    <property type="molecule type" value="Genomic_DNA"/>
</dbReference>
<dbReference type="Proteomes" id="UP000799429">
    <property type="component" value="Unassembled WGS sequence"/>
</dbReference>
<name>A0A9P4SC49_9PEZI</name>
<dbReference type="InterPro" id="IPR016166">
    <property type="entry name" value="FAD-bd_PCMH"/>
</dbReference>
<evidence type="ECO:0000256" key="1">
    <source>
        <dbReference type="ARBA" id="ARBA00005466"/>
    </source>
</evidence>
<dbReference type="PROSITE" id="PS51387">
    <property type="entry name" value="FAD_PCMH"/>
    <property type="match status" value="1"/>
</dbReference>
<evidence type="ECO:0000313" key="5">
    <source>
        <dbReference type="EMBL" id="KAF2839137.1"/>
    </source>
</evidence>
<accession>A0A9P4SC49</accession>
<dbReference type="OrthoDB" id="9983560at2759"/>
<reference evidence="5" key="1">
    <citation type="journal article" date="2020" name="Stud. Mycol.">
        <title>101 Dothideomycetes genomes: a test case for predicting lifestyles and emergence of pathogens.</title>
        <authorList>
            <person name="Haridas S."/>
            <person name="Albert R."/>
            <person name="Binder M."/>
            <person name="Bloem J."/>
            <person name="Labutti K."/>
            <person name="Salamov A."/>
            <person name="Andreopoulos B."/>
            <person name="Baker S."/>
            <person name="Barry K."/>
            <person name="Bills G."/>
            <person name="Bluhm B."/>
            <person name="Cannon C."/>
            <person name="Castanera R."/>
            <person name="Culley D."/>
            <person name="Daum C."/>
            <person name="Ezra D."/>
            <person name="Gonzalez J."/>
            <person name="Henrissat B."/>
            <person name="Kuo A."/>
            <person name="Liang C."/>
            <person name="Lipzen A."/>
            <person name="Lutzoni F."/>
            <person name="Magnuson J."/>
            <person name="Mondo S."/>
            <person name="Nolan M."/>
            <person name="Ohm R."/>
            <person name="Pangilinan J."/>
            <person name="Park H.-J."/>
            <person name="Ramirez L."/>
            <person name="Alfaro M."/>
            <person name="Sun H."/>
            <person name="Tritt A."/>
            <person name="Yoshinaga Y."/>
            <person name="Zwiers L.-H."/>
            <person name="Turgeon B."/>
            <person name="Goodwin S."/>
            <person name="Spatafora J."/>
            <person name="Crous P."/>
            <person name="Grigoriev I."/>
        </authorList>
    </citation>
    <scope>NUCLEOTIDE SEQUENCE</scope>
    <source>
        <strain evidence="5">CBS 101060</strain>
    </source>
</reference>
<dbReference type="InterPro" id="IPR036318">
    <property type="entry name" value="FAD-bd_PCMH-like_sf"/>
</dbReference>
<keyword evidence="6" id="KW-1185">Reference proteome</keyword>
<dbReference type="PANTHER" id="PTHR13878:SF97">
    <property type="entry name" value="ISOAMYL ALCOHOL OXIDASE"/>
    <property type="match status" value="1"/>
</dbReference>
<evidence type="ECO:0000256" key="2">
    <source>
        <dbReference type="ARBA" id="ARBA00023002"/>
    </source>
</evidence>
<protein>
    <submittedName>
        <fullName evidence="5">FAD binding domain-containing protein</fullName>
    </submittedName>
</protein>
<feature type="domain" description="FAD-binding PCMH-type" evidence="4">
    <location>
        <begin position="135"/>
        <end position="318"/>
    </location>
</feature>
<dbReference type="AlphaFoldDB" id="A0A9P4SC49"/>
<evidence type="ECO:0000313" key="6">
    <source>
        <dbReference type="Proteomes" id="UP000799429"/>
    </source>
</evidence>
<feature type="chain" id="PRO_5040476609" evidence="3">
    <location>
        <begin position="19"/>
        <end position="594"/>
    </location>
</feature>
<gene>
    <name evidence="5" type="ORF">M501DRAFT_974212</name>
</gene>
<proteinExistence type="inferred from homology"/>
<dbReference type="InterPro" id="IPR016169">
    <property type="entry name" value="FAD-bd_PCMH_sub2"/>
</dbReference>
<comment type="caution">
    <text evidence="5">The sequence shown here is derived from an EMBL/GenBank/DDBJ whole genome shotgun (WGS) entry which is preliminary data.</text>
</comment>
<dbReference type="GO" id="GO:0071949">
    <property type="term" value="F:FAD binding"/>
    <property type="evidence" value="ECO:0007669"/>
    <property type="project" value="InterPro"/>
</dbReference>
<dbReference type="InterPro" id="IPR050432">
    <property type="entry name" value="FAD-linked_Oxidoreductases_BP"/>
</dbReference>
<dbReference type="PANTHER" id="PTHR13878">
    <property type="entry name" value="GULONOLACTONE OXIDASE"/>
    <property type="match status" value="1"/>
</dbReference>
<dbReference type="Pfam" id="PF08031">
    <property type="entry name" value="BBE"/>
    <property type="match status" value="1"/>
</dbReference>